<reference evidence="14" key="3">
    <citation type="submission" date="2021-06" db="EMBL/GenBank/DDBJ databases">
        <title>Genomic Description and Analysis of Intracellular Bacteria, Candidatus Berkiella cookevillensis and Candidatus Berkiella aquae.</title>
        <authorList>
            <person name="Kidane D.T."/>
            <person name="Mehari Y.T."/>
            <person name="Rice F.C."/>
            <person name="Arivett B.A."/>
            <person name="Farone A.L."/>
            <person name="Berk S.G."/>
            <person name="Farone M.B."/>
        </authorList>
    </citation>
    <scope>NUCLEOTIDE SEQUENCE</scope>
    <source>
        <strain evidence="14">HT99</strain>
    </source>
</reference>
<keyword evidence="11 12" id="KW-0472">Membrane</keyword>
<evidence type="ECO:0000256" key="2">
    <source>
        <dbReference type="ARBA" id="ARBA00004377"/>
    </source>
</evidence>
<dbReference type="RefSeq" id="WP_075065852.1">
    <property type="nucleotide sequence ID" value="NZ_LKAJ02000001.1"/>
</dbReference>
<evidence type="ECO:0000256" key="10">
    <source>
        <dbReference type="ARBA" id="ARBA00022989"/>
    </source>
</evidence>
<reference evidence="13" key="1">
    <citation type="submission" date="2015-09" db="EMBL/GenBank/DDBJ databases">
        <title>Draft Genome Sequences of Two Novel Amoeba-resistant Intranuclear Bacteria, Candidatus Berkiella cookevillensis and Candidatus Berkiella aquae.</title>
        <authorList>
            <person name="Mehari Y.T."/>
            <person name="Arivett B.A."/>
            <person name="Farone A.L."/>
            <person name="Gunderson J.H."/>
            <person name="Farone M.B."/>
        </authorList>
    </citation>
    <scope>NUCLEOTIDE SEQUENCE [LARGE SCALE GENOMIC DNA]</scope>
    <source>
        <strain evidence="13">HT99</strain>
    </source>
</reference>
<proteinExistence type="inferred from homology"/>
<accession>A0A0Q9YVF9</accession>
<dbReference type="Proteomes" id="UP000051497">
    <property type="component" value="Unassembled WGS sequence"/>
</dbReference>
<reference evidence="14" key="2">
    <citation type="journal article" date="2016" name="Genome Announc.">
        <title>Draft Genome Sequences of Two Novel Amoeba-Resistant Intranuclear Bacteria, 'Candidatus Berkiella cookevillensis' and 'Candidatus Berkiella aquae'.</title>
        <authorList>
            <person name="Mehari Y.T."/>
            <person name="Arivett B.A."/>
            <person name="Farone A.L."/>
            <person name="Gunderson J.H."/>
            <person name="Farone M.B."/>
        </authorList>
    </citation>
    <scope>NUCLEOTIDE SEQUENCE</scope>
    <source>
        <strain evidence="14">HT99</strain>
    </source>
</reference>
<keyword evidence="9 12" id="KW-0201">Cytochrome c-type biogenesis</keyword>
<gene>
    <name evidence="14" type="primary">ccmD</name>
    <name evidence="14" type="ORF">HT99x_008115</name>
    <name evidence="13" type="ORF">HT99x_01218</name>
</gene>
<keyword evidence="6 12" id="KW-1003">Cell membrane</keyword>
<feature type="transmembrane region" description="Helical" evidence="12">
    <location>
        <begin position="6"/>
        <end position="28"/>
    </location>
</feature>
<keyword evidence="7 12" id="KW-0997">Cell inner membrane</keyword>
<dbReference type="NCBIfam" id="TIGR03141">
    <property type="entry name" value="cytochro_ccmD"/>
    <property type="match status" value="1"/>
</dbReference>
<protein>
    <recommendedName>
        <fullName evidence="4 12">Heme exporter protein D</fullName>
    </recommendedName>
</protein>
<evidence type="ECO:0000256" key="1">
    <source>
        <dbReference type="ARBA" id="ARBA00002442"/>
    </source>
</evidence>
<keyword evidence="10 12" id="KW-1133">Transmembrane helix</keyword>
<dbReference type="EMBL" id="LKAJ01000004">
    <property type="protein sequence ID" value="KRG21466.1"/>
    <property type="molecule type" value="Genomic_DNA"/>
</dbReference>
<dbReference type="AlphaFoldDB" id="A0A0Q9YVF9"/>
<comment type="function">
    <text evidence="1 12">Required for the export of heme to the periplasm for the biogenesis of c-type cytochromes.</text>
</comment>
<evidence type="ECO:0000256" key="8">
    <source>
        <dbReference type="ARBA" id="ARBA00022692"/>
    </source>
</evidence>
<evidence type="ECO:0000256" key="6">
    <source>
        <dbReference type="ARBA" id="ARBA00022475"/>
    </source>
</evidence>
<evidence type="ECO:0000256" key="11">
    <source>
        <dbReference type="ARBA" id="ARBA00023136"/>
    </source>
</evidence>
<evidence type="ECO:0000256" key="7">
    <source>
        <dbReference type="ARBA" id="ARBA00022519"/>
    </source>
</evidence>
<keyword evidence="5 12" id="KW-0813">Transport</keyword>
<comment type="caution">
    <text evidence="13">The sequence shown here is derived from an EMBL/GenBank/DDBJ whole genome shotgun (WGS) entry which is preliminary data.</text>
</comment>
<dbReference type="GO" id="GO:0017004">
    <property type="term" value="P:cytochrome complex assembly"/>
    <property type="evidence" value="ECO:0007669"/>
    <property type="project" value="UniProtKB-KW"/>
</dbReference>
<dbReference type="InterPro" id="IPR007078">
    <property type="entry name" value="Haem_export_protD_CcmD"/>
</dbReference>
<keyword evidence="8 12" id="KW-0812">Transmembrane</keyword>
<comment type="subcellular location">
    <subcellularLocation>
        <location evidence="2 12">Cell inner membrane</location>
        <topology evidence="2 12">Single-pass membrane protein</topology>
    </subcellularLocation>
</comment>
<name>A0A0Q9YVF9_9GAMM</name>
<dbReference type="GO" id="GO:0015886">
    <property type="term" value="P:heme transport"/>
    <property type="evidence" value="ECO:0007669"/>
    <property type="project" value="InterPro"/>
</dbReference>
<evidence type="ECO:0000256" key="12">
    <source>
        <dbReference type="RuleBase" id="RU363101"/>
    </source>
</evidence>
<organism evidence="13">
    <name type="scientific">Candidatus Berkiella aquae</name>
    <dbReference type="NCBI Taxonomy" id="295108"/>
    <lineage>
        <taxon>Bacteria</taxon>
        <taxon>Pseudomonadati</taxon>
        <taxon>Pseudomonadota</taxon>
        <taxon>Gammaproteobacteria</taxon>
        <taxon>Candidatus Berkiellales</taxon>
        <taxon>Candidatus Berkiellaceae</taxon>
        <taxon>Candidatus Berkiella</taxon>
    </lineage>
</organism>
<evidence type="ECO:0000256" key="5">
    <source>
        <dbReference type="ARBA" id="ARBA00022448"/>
    </source>
</evidence>
<evidence type="ECO:0000313" key="15">
    <source>
        <dbReference type="Proteomes" id="UP000051497"/>
    </source>
</evidence>
<evidence type="ECO:0000313" key="13">
    <source>
        <dbReference type="EMBL" id="KRG21466.1"/>
    </source>
</evidence>
<keyword evidence="15" id="KW-1185">Reference proteome</keyword>
<dbReference type="OrthoDB" id="9815607at2"/>
<evidence type="ECO:0000256" key="3">
    <source>
        <dbReference type="ARBA" id="ARBA00008741"/>
    </source>
</evidence>
<comment type="similarity">
    <text evidence="3 12">Belongs to the CcmD/CycX/HelD family.</text>
</comment>
<dbReference type="Pfam" id="PF04995">
    <property type="entry name" value="CcmD"/>
    <property type="match status" value="1"/>
</dbReference>
<sequence>MGQYTWYVWSSVGLVLASLAWLAINALWQHRQVRKQLQQVNPCR</sequence>
<evidence type="ECO:0000313" key="14">
    <source>
        <dbReference type="EMBL" id="MCS5711398.1"/>
    </source>
</evidence>
<evidence type="ECO:0000256" key="9">
    <source>
        <dbReference type="ARBA" id="ARBA00022748"/>
    </source>
</evidence>
<evidence type="ECO:0000256" key="4">
    <source>
        <dbReference type="ARBA" id="ARBA00016461"/>
    </source>
</evidence>
<dbReference type="EMBL" id="LKAJ02000001">
    <property type="protein sequence ID" value="MCS5711398.1"/>
    <property type="molecule type" value="Genomic_DNA"/>
</dbReference>
<dbReference type="GO" id="GO:0005886">
    <property type="term" value="C:plasma membrane"/>
    <property type="evidence" value="ECO:0007669"/>
    <property type="project" value="UniProtKB-SubCell"/>
</dbReference>